<evidence type="ECO:0000256" key="3">
    <source>
        <dbReference type="ARBA" id="ARBA00022722"/>
    </source>
</evidence>
<comment type="subcellular location">
    <subcellularLocation>
        <location evidence="6">Cytoplasm</location>
    </subcellularLocation>
</comment>
<comment type="subunit">
    <text evidence="6">Heterooligomer composed of large and small subunits.</text>
</comment>
<dbReference type="Pfam" id="PF02609">
    <property type="entry name" value="Exonuc_VII_S"/>
    <property type="match status" value="1"/>
</dbReference>
<dbReference type="PANTHER" id="PTHR34137">
    <property type="entry name" value="EXODEOXYRIBONUCLEASE 7 SMALL SUBUNIT"/>
    <property type="match status" value="1"/>
</dbReference>
<dbReference type="NCBIfam" id="NF002139">
    <property type="entry name" value="PRK00977.1-3"/>
    <property type="match status" value="1"/>
</dbReference>
<keyword evidence="2 6" id="KW-0963">Cytoplasm</keyword>
<reference evidence="8 9" key="1">
    <citation type="submission" date="2016-10" db="EMBL/GenBank/DDBJ databases">
        <authorList>
            <person name="de Groot N.N."/>
        </authorList>
    </citation>
    <scope>NUCLEOTIDE SEQUENCE [LARGE SCALE GENOMIC DNA]</scope>
    <source>
        <strain evidence="8 9">DSM 22126</strain>
    </source>
</reference>
<dbReference type="eggNOG" id="COG1722">
    <property type="taxonomic scope" value="Bacteria"/>
</dbReference>
<keyword evidence="3 6" id="KW-0540">Nuclease</keyword>
<keyword evidence="5 6" id="KW-0269">Exonuclease</keyword>
<dbReference type="EC" id="3.1.11.6" evidence="6"/>
<organism evidence="8 9">
    <name type="scientific">Paraoerskovia marina</name>
    <dbReference type="NCBI Taxonomy" id="545619"/>
    <lineage>
        <taxon>Bacteria</taxon>
        <taxon>Bacillati</taxon>
        <taxon>Actinomycetota</taxon>
        <taxon>Actinomycetes</taxon>
        <taxon>Micrococcales</taxon>
        <taxon>Cellulomonadaceae</taxon>
        <taxon>Paraoerskovia</taxon>
    </lineage>
</organism>
<proteinExistence type="inferred from homology"/>
<dbReference type="RefSeq" id="WP_083372564.1">
    <property type="nucleotide sequence ID" value="NZ_LT629776.1"/>
</dbReference>
<comment type="function">
    <text evidence="6">Bidirectionally degrades single-stranded DNA into large acid-insoluble oligonucleotides, which are then degraded further into small acid-soluble oligonucleotides.</text>
</comment>
<dbReference type="HAMAP" id="MF_00337">
    <property type="entry name" value="Exonuc_7_S"/>
    <property type="match status" value="1"/>
</dbReference>
<dbReference type="GO" id="GO:0005829">
    <property type="term" value="C:cytosol"/>
    <property type="evidence" value="ECO:0007669"/>
    <property type="project" value="TreeGrafter"/>
</dbReference>
<dbReference type="GO" id="GO:0008855">
    <property type="term" value="F:exodeoxyribonuclease VII activity"/>
    <property type="evidence" value="ECO:0007669"/>
    <property type="project" value="UniProtKB-UniRule"/>
</dbReference>
<keyword evidence="9" id="KW-1185">Reference proteome</keyword>
<dbReference type="Proteomes" id="UP000185663">
    <property type="component" value="Chromosome I"/>
</dbReference>
<feature type="region of interest" description="Disordered" evidence="7">
    <location>
        <begin position="69"/>
        <end position="89"/>
    </location>
</feature>
<evidence type="ECO:0000313" key="9">
    <source>
        <dbReference type="Proteomes" id="UP000185663"/>
    </source>
</evidence>
<dbReference type="AlphaFoldDB" id="A0A1H1URI9"/>
<evidence type="ECO:0000256" key="6">
    <source>
        <dbReference type="HAMAP-Rule" id="MF_00337"/>
    </source>
</evidence>
<gene>
    <name evidence="6" type="primary">xseB</name>
    <name evidence="8" type="ORF">SAMN04489860_2276</name>
</gene>
<comment type="catalytic activity">
    <reaction evidence="6">
        <text>Exonucleolytic cleavage in either 5'- to 3'- or 3'- to 5'-direction to yield nucleoside 5'-phosphates.</text>
        <dbReference type="EC" id="3.1.11.6"/>
    </reaction>
</comment>
<dbReference type="NCBIfam" id="TIGR01280">
    <property type="entry name" value="xseB"/>
    <property type="match status" value="1"/>
</dbReference>
<evidence type="ECO:0000256" key="2">
    <source>
        <dbReference type="ARBA" id="ARBA00022490"/>
    </source>
</evidence>
<dbReference type="SUPFAM" id="SSF116842">
    <property type="entry name" value="XseB-like"/>
    <property type="match status" value="1"/>
</dbReference>
<evidence type="ECO:0000256" key="5">
    <source>
        <dbReference type="ARBA" id="ARBA00022839"/>
    </source>
</evidence>
<comment type="similarity">
    <text evidence="1 6">Belongs to the XseB family.</text>
</comment>
<dbReference type="Gene3D" id="1.10.287.1040">
    <property type="entry name" value="Exonuclease VII, small subunit"/>
    <property type="match status" value="1"/>
</dbReference>
<dbReference type="GO" id="GO:0006308">
    <property type="term" value="P:DNA catabolic process"/>
    <property type="evidence" value="ECO:0007669"/>
    <property type="project" value="UniProtKB-UniRule"/>
</dbReference>
<dbReference type="InterPro" id="IPR003761">
    <property type="entry name" value="Exonuc_VII_S"/>
</dbReference>
<keyword evidence="4 6" id="KW-0378">Hydrolase</keyword>
<accession>A0A1H1URI9</accession>
<dbReference type="GO" id="GO:0009318">
    <property type="term" value="C:exodeoxyribonuclease VII complex"/>
    <property type="evidence" value="ECO:0007669"/>
    <property type="project" value="UniProtKB-UniRule"/>
</dbReference>
<sequence length="89" mass="9349">MSTEPTTPDSGTADVAQLGYEEARDELVSIVARLESGGEPLEASLALWERGEALANRCQTWLDGARERIDAAQAGSSSSAKDGPEADGR</sequence>
<protein>
    <recommendedName>
        <fullName evidence="6">Exodeoxyribonuclease 7 small subunit</fullName>
        <ecNumber evidence="6">3.1.11.6</ecNumber>
    </recommendedName>
    <alternativeName>
        <fullName evidence="6">Exodeoxyribonuclease VII small subunit</fullName>
        <shortName evidence="6">Exonuclease VII small subunit</shortName>
    </alternativeName>
</protein>
<evidence type="ECO:0000313" key="8">
    <source>
        <dbReference type="EMBL" id="SDS75067.1"/>
    </source>
</evidence>
<dbReference type="EMBL" id="LT629776">
    <property type="protein sequence ID" value="SDS75067.1"/>
    <property type="molecule type" value="Genomic_DNA"/>
</dbReference>
<name>A0A1H1URI9_9CELL</name>
<evidence type="ECO:0000256" key="1">
    <source>
        <dbReference type="ARBA" id="ARBA00009998"/>
    </source>
</evidence>
<dbReference type="InterPro" id="IPR037004">
    <property type="entry name" value="Exonuc_VII_ssu_sf"/>
</dbReference>
<dbReference type="STRING" id="545619.SAMN04489860_2276"/>
<dbReference type="OrthoDB" id="5244334at2"/>
<evidence type="ECO:0000256" key="4">
    <source>
        <dbReference type="ARBA" id="ARBA00022801"/>
    </source>
</evidence>
<dbReference type="PANTHER" id="PTHR34137:SF1">
    <property type="entry name" value="EXODEOXYRIBONUCLEASE 7 SMALL SUBUNIT"/>
    <property type="match status" value="1"/>
</dbReference>
<evidence type="ECO:0000256" key="7">
    <source>
        <dbReference type="SAM" id="MobiDB-lite"/>
    </source>
</evidence>